<dbReference type="SUPFAM" id="SSF48452">
    <property type="entry name" value="TPR-like"/>
    <property type="match status" value="3"/>
</dbReference>
<dbReference type="SUPFAM" id="SSF46894">
    <property type="entry name" value="C-terminal effector domain of the bipartite response regulators"/>
    <property type="match status" value="1"/>
</dbReference>
<dbReference type="Gene3D" id="1.10.10.10">
    <property type="entry name" value="Winged helix-like DNA-binding domain superfamily/Winged helix DNA-binding domain"/>
    <property type="match status" value="1"/>
</dbReference>
<dbReference type="GO" id="GO:0006355">
    <property type="term" value="P:regulation of DNA-templated transcription"/>
    <property type="evidence" value="ECO:0007669"/>
    <property type="project" value="InterPro"/>
</dbReference>
<gene>
    <name evidence="2" type="ORF">KSF_064710</name>
</gene>
<dbReference type="GO" id="GO:0003677">
    <property type="term" value="F:DNA binding"/>
    <property type="evidence" value="ECO:0007669"/>
    <property type="project" value="InterPro"/>
</dbReference>
<dbReference type="Pfam" id="PF03704">
    <property type="entry name" value="BTAD"/>
    <property type="match status" value="1"/>
</dbReference>
<dbReference type="InterPro" id="IPR036388">
    <property type="entry name" value="WH-like_DNA-bd_sf"/>
</dbReference>
<dbReference type="SMART" id="SM01043">
    <property type="entry name" value="BTAD"/>
    <property type="match status" value="1"/>
</dbReference>
<evidence type="ECO:0000313" key="2">
    <source>
        <dbReference type="EMBL" id="GHO96423.1"/>
    </source>
</evidence>
<dbReference type="InterPro" id="IPR051677">
    <property type="entry name" value="AfsR-DnrI-RedD_regulator"/>
</dbReference>
<evidence type="ECO:0000259" key="1">
    <source>
        <dbReference type="SMART" id="SM01043"/>
    </source>
</evidence>
<dbReference type="EMBL" id="BNJK01000001">
    <property type="protein sequence ID" value="GHO96423.1"/>
    <property type="molecule type" value="Genomic_DNA"/>
</dbReference>
<dbReference type="SUPFAM" id="SSF52540">
    <property type="entry name" value="P-loop containing nucleoside triphosphate hydrolases"/>
    <property type="match status" value="1"/>
</dbReference>
<dbReference type="InterPro" id="IPR041664">
    <property type="entry name" value="AAA_16"/>
</dbReference>
<dbReference type="SMART" id="SM00028">
    <property type="entry name" value="TPR"/>
    <property type="match status" value="6"/>
</dbReference>
<feature type="domain" description="Bacterial transcriptional activator" evidence="1">
    <location>
        <begin position="104"/>
        <end position="244"/>
    </location>
</feature>
<evidence type="ECO:0000313" key="3">
    <source>
        <dbReference type="Proteomes" id="UP000597444"/>
    </source>
</evidence>
<dbReference type="AlphaFoldDB" id="A0A8J3IM17"/>
<sequence>MQDASLQLMIHLLGPPEMQIAGSPFIVHHFKPRALLFYLAATGRPHNRDHLASLLWSETTDSNARHSLRSSIYHLRQAFNTRGIGDVLTGEGDVISLKPPPQMCDVVLFRQLLTEGSESALSRAITLYKGPLLQGFTLAEAPCFEEWRRDEAILLDQSYLMALRRLASWAEARKAWDEAIGYVQRIVQVDRFSEDEQRRLINLYIRTRAIGMALLQYRQFETELSRELGLVPSAEMQTLLNEILMIQRNASISGSAPPRVPTGSQTSPFVGREGLVKQLLDMSQKPLADKGVTLLIQGEDGSGKSRLVSEYIEMLTHASPSWVILQGTCSPFDDLLSYGPFIEAFQCTSLGDLSDLLAESHEKDADAQGHFQWRVLQALHMLSCNVPLLLALDDLQWANSSTLRLFGFLATRIRHLPIMLLGCVHDASAIPALDRLVMLGRRRGDVHVASLSPLSLEAVVDLLHASAVGVSSAALLAQWLHARSGGSPFILLEILTQLRTDGILTLVGEHWSLDMGRWLRWRAARPLPDTTHDLLSWRLALLSSHARTLLEVLAVAELALPFALLYEFPNVQGDQLLPELDDLVHRGLVIESESDRFTLAYRLLRETLVYQLSDVRHRILHCQLVQIIEGCPIWRANIPLRQMARHAVAGEDAERARRYGLRFLDELSLEDANTETVAFLHHLYDLVLATALPNEILHLTHALGTFHQVLGQLDEAAHWHRQNLELAQRIGDLVAQITAYFELAELGLVTNDYSEAITVARAGLVLCEQAVKVLPVALVARGHRMLGAALAMEGSDLLVAESHLQQALAMYEHQEIGKTVLSLGTICSAPGNKRAEAFHQQEPRHGSRRDAYQSDLCATLFELGNVAAQRGELHRALECYQESAGAAASAHSYYFLALAHNNFAYHSLLLGQSETAQCSVEQANTIAEAHDLLGVFLHSFSTQGEIHLYLGNWTEATDAFQQGLMLAEELGNIERQAGYQAGLALVARGQNDLVKARTQLEAALALLIDQGYWHLRTRIQLWLTETLLVCGSIDEAQSYLDAALHTAQRHGRLLQLLQSQRLSAHLLALQGDSQAANVLFAETLEQASSSGFDLEIARTQAAWGETILLDAPTAQALLHEACNVFAAHGARAELKAITALLHA</sequence>
<dbReference type="InterPro" id="IPR027417">
    <property type="entry name" value="P-loop_NTPase"/>
</dbReference>
<dbReference type="PANTHER" id="PTHR35807">
    <property type="entry name" value="TRANSCRIPTIONAL REGULATOR REDD-RELATED"/>
    <property type="match status" value="1"/>
</dbReference>
<dbReference type="Proteomes" id="UP000597444">
    <property type="component" value="Unassembled WGS sequence"/>
</dbReference>
<reference evidence="2" key="1">
    <citation type="submission" date="2020-10" db="EMBL/GenBank/DDBJ databases">
        <title>Taxonomic study of unclassified bacteria belonging to the class Ktedonobacteria.</title>
        <authorList>
            <person name="Yabe S."/>
            <person name="Wang C.M."/>
            <person name="Zheng Y."/>
            <person name="Sakai Y."/>
            <person name="Cavaletti L."/>
            <person name="Monciardini P."/>
            <person name="Donadio S."/>
        </authorList>
    </citation>
    <scope>NUCLEOTIDE SEQUENCE</scope>
    <source>
        <strain evidence="2">ID150040</strain>
    </source>
</reference>
<dbReference type="InterPro" id="IPR016032">
    <property type="entry name" value="Sig_transdc_resp-reg_C-effctor"/>
</dbReference>
<organism evidence="2 3">
    <name type="scientific">Reticulibacter mediterranei</name>
    <dbReference type="NCBI Taxonomy" id="2778369"/>
    <lineage>
        <taxon>Bacteria</taxon>
        <taxon>Bacillati</taxon>
        <taxon>Chloroflexota</taxon>
        <taxon>Ktedonobacteria</taxon>
        <taxon>Ktedonobacterales</taxon>
        <taxon>Reticulibacteraceae</taxon>
        <taxon>Reticulibacter</taxon>
    </lineage>
</organism>
<keyword evidence="3" id="KW-1185">Reference proteome</keyword>
<dbReference type="InterPro" id="IPR019734">
    <property type="entry name" value="TPR_rpt"/>
</dbReference>
<proteinExistence type="predicted"/>
<dbReference type="InterPro" id="IPR005158">
    <property type="entry name" value="BTAD"/>
</dbReference>
<comment type="caution">
    <text evidence="2">The sequence shown here is derived from an EMBL/GenBank/DDBJ whole genome shotgun (WGS) entry which is preliminary data.</text>
</comment>
<accession>A0A8J3IM17</accession>
<name>A0A8J3IM17_9CHLR</name>
<dbReference type="Pfam" id="PF13191">
    <property type="entry name" value="AAA_16"/>
    <property type="match status" value="1"/>
</dbReference>
<dbReference type="Gene3D" id="1.25.40.10">
    <property type="entry name" value="Tetratricopeptide repeat domain"/>
    <property type="match status" value="3"/>
</dbReference>
<dbReference type="InterPro" id="IPR011990">
    <property type="entry name" value="TPR-like_helical_dom_sf"/>
</dbReference>
<protein>
    <submittedName>
        <fullName evidence="2">Transcriptional activator</fullName>
    </submittedName>
</protein>
<dbReference type="RefSeq" id="WP_220207050.1">
    <property type="nucleotide sequence ID" value="NZ_BNJK01000001.1"/>
</dbReference>